<dbReference type="RefSeq" id="XP_028471678.1">
    <property type="nucleotide sequence ID" value="XM_028621043.1"/>
</dbReference>
<dbReference type="GeneID" id="39590063"/>
<keyword evidence="1" id="KW-1133">Transmembrane helix</keyword>
<comment type="caution">
    <text evidence="2">The sequence shown here is derived from an EMBL/GenBank/DDBJ whole genome shotgun (WGS) entry which is preliminary data.</text>
</comment>
<reference evidence="2 3" key="1">
    <citation type="submission" date="2018-11" db="EMBL/GenBank/DDBJ databases">
        <title>Genome sequence of Apiotrichum porosum DSM 27194.</title>
        <authorList>
            <person name="Aliyu H."/>
            <person name="Gorte O."/>
            <person name="Ochsenreither K."/>
        </authorList>
    </citation>
    <scope>NUCLEOTIDE SEQUENCE [LARGE SCALE GENOMIC DNA]</scope>
    <source>
        <strain evidence="2 3">DSM 27194</strain>
    </source>
</reference>
<dbReference type="PANTHER" id="PTHR28110:SF1">
    <property type="entry name" value="TRANSMEMBRANE PROTEIN"/>
    <property type="match status" value="1"/>
</dbReference>
<organism evidence="2 3">
    <name type="scientific">Apiotrichum porosum</name>
    <dbReference type="NCBI Taxonomy" id="105984"/>
    <lineage>
        <taxon>Eukaryota</taxon>
        <taxon>Fungi</taxon>
        <taxon>Dikarya</taxon>
        <taxon>Basidiomycota</taxon>
        <taxon>Agaricomycotina</taxon>
        <taxon>Tremellomycetes</taxon>
        <taxon>Trichosporonales</taxon>
        <taxon>Trichosporonaceae</taxon>
        <taxon>Apiotrichum</taxon>
    </lineage>
</organism>
<dbReference type="Proteomes" id="UP000279236">
    <property type="component" value="Unassembled WGS sequence"/>
</dbReference>
<feature type="transmembrane region" description="Helical" evidence="1">
    <location>
        <begin position="41"/>
        <end position="62"/>
    </location>
</feature>
<evidence type="ECO:0000313" key="3">
    <source>
        <dbReference type="Proteomes" id="UP000279236"/>
    </source>
</evidence>
<evidence type="ECO:0000313" key="2">
    <source>
        <dbReference type="EMBL" id="RSH76531.1"/>
    </source>
</evidence>
<dbReference type="PANTHER" id="PTHR28110">
    <property type="entry name" value="TRANSMEMBRANE PROTEIN"/>
    <property type="match status" value="1"/>
</dbReference>
<dbReference type="InterPro" id="IPR055323">
    <property type="entry name" value="C57A10.07/YOR238W"/>
</dbReference>
<dbReference type="GO" id="GO:0005737">
    <property type="term" value="C:cytoplasm"/>
    <property type="evidence" value="ECO:0007669"/>
    <property type="project" value="TreeGrafter"/>
</dbReference>
<evidence type="ECO:0008006" key="4">
    <source>
        <dbReference type="Google" id="ProtNLM"/>
    </source>
</evidence>
<dbReference type="STRING" id="105984.A0A427XCC0"/>
<keyword evidence="3" id="KW-1185">Reference proteome</keyword>
<name>A0A427XCC0_9TREE</name>
<accession>A0A427XCC0</accession>
<keyword evidence="1" id="KW-0812">Transmembrane</keyword>
<dbReference type="EMBL" id="RSCE01000024">
    <property type="protein sequence ID" value="RSH76531.1"/>
    <property type="molecule type" value="Genomic_DNA"/>
</dbReference>
<proteinExistence type="predicted"/>
<protein>
    <recommendedName>
        <fullName evidence="4">DUF218 domain-containing protein</fullName>
    </recommendedName>
</protein>
<evidence type="ECO:0000256" key="1">
    <source>
        <dbReference type="SAM" id="Phobius"/>
    </source>
</evidence>
<gene>
    <name evidence="2" type="ORF">EHS24_005520</name>
</gene>
<dbReference type="AlphaFoldDB" id="A0A427XCC0"/>
<sequence>MLPVPNTARRSMRAPAGAYAPLPLSGSVMGVLRQRTRLTNLAVSLLFAILCLSLLTNVQYALAPHIQPSPIDLARKEWDEVVAPEQLDSGRPPSVEATINRDRRMASVNHLVVVPGHAVWTGHDATEAHHDDQWVLETMQRGGSVNTYIQHIETAAEMLVKDPHTLLVFSGGATRPRLTSPLSEGASYHRLAAARNLLPTSPDSSSVLPPSMRATTEEYALDSYENLVFSMARFREVTGRWPDKVTVVGYGMKKSRFEQLHRGAIRFPAARFTYIGIDDEGDTTEHYAGELKHGYAPFLFSPSGCRPPLSFKRADRNPFSRYPPYHASTPELAQLLEWCPPLTPVGDITVPTTLREDESGRGDAMAPPAGFVVFEGSLPWDGLVTFDRERD</sequence>
<dbReference type="OrthoDB" id="4347at2759"/>
<keyword evidence="1" id="KW-0472">Membrane</keyword>